<name>A0A8S0PPD5_OLEEU</name>
<evidence type="ECO:0000256" key="6">
    <source>
        <dbReference type="ARBA" id="ARBA00023002"/>
    </source>
</evidence>
<accession>A0A8S0PPD5</accession>
<dbReference type="Pfam" id="PF02219">
    <property type="entry name" value="MTHFR"/>
    <property type="match status" value="1"/>
</dbReference>
<comment type="pathway">
    <text evidence="2 7">One-carbon metabolism; tetrahydrofolate interconversion.</text>
</comment>
<keyword evidence="5 7" id="KW-0274">FAD</keyword>
<dbReference type="GO" id="GO:0035999">
    <property type="term" value="P:tetrahydrofolate interconversion"/>
    <property type="evidence" value="ECO:0007669"/>
    <property type="project" value="TreeGrafter"/>
</dbReference>
<dbReference type="GO" id="GO:0004489">
    <property type="term" value="F:methylenetetrahydrofolate reductase [NAD(P)H] activity"/>
    <property type="evidence" value="ECO:0007669"/>
    <property type="project" value="InterPro"/>
</dbReference>
<evidence type="ECO:0000313" key="8">
    <source>
        <dbReference type="EMBL" id="CAA2954611.1"/>
    </source>
</evidence>
<dbReference type="InterPro" id="IPR029041">
    <property type="entry name" value="FAD-linked_oxidoreductase-like"/>
</dbReference>
<organism evidence="8 9">
    <name type="scientific">Olea europaea subsp. europaea</name>
    <dbReference type="NCBI Taxonomy" id="158383"/>
    <lineage>
        <taxon>Eukaryota</taxon>
        <taxon>Viridiplantae</taxon>
        <taxon>Streptophyta</taxon>
        <taxon>Embryophyta</taxon>
        <taxon>Tracheophyta</taxon>
        <taxon>Spermatophyta</taxon>
        <taxon>Magnoliopsida</taxon>
        <taxon>eudicotyledons</taxon>
        <taxon>Gunneridae</taxon>
        <taxon>Pentapetalae</taxon>
        <taxon>asterids</taxon>
        <taxon>lamiids</taxon>
        <taxon>Lamiales</taxon>
        <taxon>Oleaceae</taxon>
        <taxon>Oleeae</taxon>
        <taxon>Olea</taxon>
    </lineage>
</organism>
<dbReference type="AlphaFoldDB" id="A0A8S0PPD5"/>
<dbReference type="OrthoDB" id="1730723at2759"/>
<dbReference type="Gene3D" id="3.20.20.220">
    <property type="match status" value="1"/>
</dbReference>
<evidence type="ECO:0000256" key="1">
    <source>
        <dbReference type="ARBA" id="ARBA00001974"/>
    </source>
</evidence>
<comment type="cofactor">
    <cofactor evidence="1 7">
        <name>FAD</name>
        <dbReference type="ChEBI" id="CHEBI:57692"/>
    </cofactor>
</comment>
<keyword evidence="4 7" id="KW-0285">Flavoprotein</keyword>
<dbReference type="GO" id="GO:0005829">
    <property type="term" value="C:cytosol"/>
    <property type="evidence" value="ECO:0007669"/>
    <property type="project" value="TreeGrafter"/>
</dbReference>
<sequence length="132" mass="14926">MASTVSSREWDRWWCTTLHFCDITWGAGGSTADLTLEIANRMQKQNMVCVETMMHLICTNMLVEKIDHALSTIKSNGIQNVFALRGDPPHGQDKFVQVKHIRAQYGDFFGITVAGYPGRIANSFSLWKVIYV</sequence>
<evidence type="ECO:0000256" key="5">
    <source>
        <dbReference type="ARBA" id="ARBA00022827"/>
    </source>
</evidence>
<dbReference type="Proteomes" id="UP000594638">
    <property type="component" value="Unassembled WGS sequence"/>
</dbReference>
<evidence type="ECO:0000256" key="4">
    <source>
        <dbReference type="ARBA" id="ARBA00022630"/>
    </source>
</evidence>
<protein>
    <recommendedName>
        <fullName evidence="7">Methylenetetrahydrofolate reductase</fullName>
    </recommendedName>
</protein>
<dbReference type="GO" id="GO:0071949">
    <property type="term" value="F:FAD binding"/>
    <property type="evidence" value="ECO:0007669"/>
    <property type="project" value="TreeGrafter"/>
</dbReference>
<reference evidence="8 9" key="1">
    <citation type="submission" date="2019-12" db="EMBL/GenBank/DDBJ databases">
        <authorList>
            <person name="Alioto T."/>
            <person name="Alioto T."/>
            <person name="Gomez Garrido J."/>
        </authorList>
    </citation>
    <scope>NUCLEOTIDE SEQUENCE [LARGE SCALE GENOMIC DNA]</scope>
</reference>
<evidence type="ECO:0000313" key="9">
    <source>
        <dbReference type="Proteomes" id="UP000594638"/>
    </source>
</evidence>
<dbReference type="Gramene" id="OE9A044416T1">
    <property type="protein sequence ID" value="OE9A044416C1"/>
    <property type="gene ID" value="OE9A044416"/>
</dbReference>
<dbReference type="InterPro" id="IPR003171">
    <property type="entry name" value="Mehydrof_redctse-like"/>
</dbReference>
<comment type="similarity">
    <text evidence="3 7">Belongs to the methylenetetrahydrofolate reductase family.</text>
</comment>
<dbReference type="GO" id="GO:0009086">
    <property type="term" value="P:methionine biosynthetic process"/>
    <property type="evidence" value="ECO:0007669"/>
    <property type="project" value="TreeGrafter"/>
</dbReference>
<evidence type="ECO:0000256" key="3">
    <source>
        <dbReference type="ARBA" id="ARBA00006743"/>
    </source>
</evidence>
<evidence type="ECO:0000256" key="2">
    <source>
        <dbReference type="ARBA" id="ARBA00004777"/>
    </source>
</evidence>
<dbReference type="PANTHER" id="PTHR45754">
    <property type="entry name" value="METHYLENETETRAHYDROFOLATE REDUCTASE"/>
    <property type="match status" value="1"/>
</dbReference>
<gene>
    <name evidence="8" type="ORF">OLEA9_A044416</name>
</gene>
<comment type="caution">
    <text evidence="8">The sequence shown here is derived from an EMBL/GenBank/DDBJ whole genome shotgun (WGS) entry which is preliminary data.</text>
</comment>
<keyword evidence="9" id="KW-1185">Reference proteome</keyword>
<dbReference type="PANTHER" id="PTHR45754:SF3">
    <property type="entry name" value="METHYLENETETRAHYDROFOLATE REDUCTASE (NADPH)"/>
    <property type="match status" value="1"/>
</dbReference>
<proteinExistence type="inferred from homology"/>
<dbReference type="EMBL" id="CACTIH010000119">
    <property type="protein sequence ID" value="CAA2954611.1"/>
    <property type="molecule type" value="Genomic_DNA"/>
</dbReference>
<evidence type="ECO:0000256" key="7">
    <source>
        <dbReference type="RuleBase" id="RU003862"/>
    </source>
</evidence>
<keyword evidence="6 7" id="KW-0560">Oxidoreductase</keyword>
<dbReference type="SUPFAM" id="SSF51730">
    <property type="entry name" value="FAD-linked oxidoreductase"/>
    <property type="match status" value="1"/>
</dbReference>